<evidence type="ECO:0000313" key="2">
    <source>
        <dbReference type="Proteomes" id="UP000515514"/>
    </source>
</evidence>
<reference evidence="1 2" key="1">
    <citation type="submission" date="2020-04" db="EMBL/GenBank/DDBJ databases">
        <title>Genome sequence of Altibacter aquimarinus strain ALE3EI.</title>
        <authorList>
            <person name="Oh H.-M."/>
            <person name="Jang D."/>
        </authorList>
    </citation>
    <scope>NUCLEOTIDE SEQUENCE [LARGE SCALE GENOMIC DNA]</scope>
    <source>
        <strain evidence="1 2">ALE3EI</strain>
    </source>
</reference>
<dbReference type="SUPFAM" id="SSF51197">
    <property type="entry name" value="Clavaminate synthase-like"/>
    <property type="match status" value="1"/>
</dbReference>
<dbReference type="RefSeq" id="WP_186987834.1">
    <property type="nucleotide sequence ID" value="NZ_CP052909.1"/>
</dbReference>
<organism evidence="1 2">
    <name type="scientific">Constantimarinum furrinae</name>
    <dbReference type="NCBI Taxonomy" id="2562285"/>
    <lineage>
        <taxon>Bacteria</taxon>
        <taxon>Pseudomonadati</taxon>
        <taxon>Bacteroidota</taxon>
        <taxon>Flavobacteriia</taxon>
        <taxon>Flavobacteriales</taxon>
        <taxon>Flavobacteriaceae</taxon>
        <taxon>Altibacter/Constantimarinum group</taxon>
        <taxon>Constantimarinum</taxon>
    </lineage>
</organism>
<dbReference type="Pfam" id="PF05721">
    <property type="entry name" value="PhyH"/>
    <property type="match status" value="1"/>
</dbReference>
<protein>
    <submittedName>
        <fullName evidence="1">Phytanoyl-CoA dioxygenase</fullName>
    </submittedName>
</protein>
<dbReference type="Proteomes" id="UP000515514">
    <property type="component" value="Chromosome"/>
</dbReference>
<dbReference type="KEGG" id="alti:ALE3EI_1674"/>
<name>A0A7G8PV60_9FLAO</name>
<dbReference type="GO" id="GO:0016706">
    <property type="term" value="F:2-oxoglutarate-dependent dioxygenase activity"/>
    <property type="evidence" value="ECO:0007669"/>
    <property type="project" value="UniProtKB-ARBA"/>
</dbReference>
<accession>A0A7G8PV60</accession>
<dbReference type="InterPro" id="IPR008775">
    <property type="entry name" value="Phytyl_CoA_dOase-like"/>
</dbReference>
<sequence>MECQLKIDNEPFHFQVEGDFFWGEGGALFETENNIISKTSWKEAGYSVVDAFIEDEFERFNRSVRDNIVKAMLDSGIEVDTESFQLKDYHKVVTNDADHLKVINITRNLTNDDIDFDIDKLADRFGKVLGYTLTSWIEALQKSHIQIRISRPSTLDINPPHRDGYLDYWKNIINVWVPVEGCNEQTSLPVVPGSHLIAEHEILRTESKGAKINGNTYFVPCILKTKNGNLNMIRPNPKEGQALIFTPFLIHGAAVNRSEVTRVSIELRFPKIDA</sequence>
<dbReference type="AlphaFoldDB" id="A0A7G8PV60"/>
<gene>
    <name evidence="1" type="ORF">ALE3EI_1674</name>
</gene>
<keyword evidence="1" id="KW-0560">Oxidoreductase</keyword>
<dbReference type="Gene3D" id="2.60.120.620">
    <property type="entry name" value="q2cbj1_9rhob like domain"/>
    <property type="match status" value="1"/>
</dbReference>
<dbReference type="EMBL" id="CP052909">
    <property type="protein sequence ID" value="QNJ98226.1"/>
    <property type="molecule type" value="Genomic_DNA"/>
</dbReference>
<proteinExistence type="predicted"/>
<evidence type="ECO:0000313" key="1">
    <source>
        <dbReference type="EMBL" id="QNJ98226.1"/>
    </source>
</evidence>
<keyword evidence="1" id="KW-0223">Dioxygenase</keyword>
<keyword evidence="2" id="KW-1185">Reference proteome</keyword>